<evidence type="ECO:0000313" key="9">
    <source>
        <dbReference type="EMBL" id="WIT12377.1"/>
    </source>
</evidence>
<dbReference type="InterPro" id="IPR050482">
    <property type="entry name" value="Sensor_HK_TwoCompSys"/>
</dbReference>
<evidence type="ECO:0000259" key="8">
    <source>
        <dbReference type="PROSITE" id="PS50109"/>
    </source>
</evidence>
<dbReference type="PANTHER" id="PTHR24421">
    <property type="entry name" value="NITRATE/NITRITE SENSOR PROTEIN NARX-RELATED"/>
    <property type="match status" value="1"/>
</dbReference>
<feature type="transmembrane region" description="Helical" evidence="6">
    <location>
        <begin position="306"/>
        <end position="324"/>
    </location>
</feature>
<dbReference type="InterPro" id="IPR005467">
    <property type="entry name" value="His_kinase_dom"/>
</dbReference>
<keyword evidence="4 9" id="KW-0418">Kinase</keyword>
<keyword evidence="6" id="KW-0472">Membrane</keyword>
<dbReference type="Pfam" id="PF07695">
    <property type="entry name" value="7TMR-DISM_7TM"/>
    <property type="match status" value="1"/>
</dbReference>
<dbReference type="GO" id="GO:0004673">
    <property type="term" value="F:protein histidine kinase activity"/>
    <property type="evidence" value="ECO:0007669"/>
    <property type="project" value="UniProtKB-EC"/>
</dbReference>
<feature type="chain" id="PRO_5041643324" description="histidine kinase" evidence="7">
    <location>
        <begin position="25"/>
        <end position="656"/>
    </location>
</feature>
<dbReference type="AlphaFoldDB" id="A0AA95NG92"/>
<evidence type="ECO:0000256" key="6">
    <source>
        <dbReference type="SAM" id="Phobius"/>
    </source>
</evidence>
<feature type="transmembrane region" description="Helical" evidence="6">
    <location>
        <begin position="365"/>
        <end position="385"/>
    </location>
</feature>
<dbReference type="Pfam" id="PF02518">
    <property type="entry name" value="HATPase_c"/>
    <property type="match status" value="1"/>
</dbReference>
<keyword evidence="5" id="KW-0902">Two-component regulatory system</keyword>
<gene>
    <name evidence="9" type="ORF">PFX98_01855</name>
</gene>
<dbReference type="InterPro" id="IPR036890">
    <property type="entry name" value="HATPase_C_sf"/>
</dbReference>
<name>A0AA95NG92_9BURK</name>
<dbReference type="Proteomes" id="UP001177769">
    <property type="component" value="Chromosome"/>
</dbReference>
<comment type="catalytic activity">
    <reaction evidence="1">
        <text>ATP + protein L-histidine = ADP + protein N-phospho-L-histidine.</text>
        <dbReference type="EC" id="2.7.13.3"/>
    </reaction>
</comment>
<dbReference type="InterPro" id="IPR011623">
    <property type="entry name" value="7TMR_DISM_rcpt_extracell_dom1"/>
</dbReference>
<evidence type="ECO:0000256" key="2">
    <source>
        <dbReference type="ARBA" id="ARBA00012438"/>
    </source>
</evidence>
<dbReference type="KEGG" id="pais:PFX98_01855"/>
<feature type="transmembrane region" description="Helical" evidence="6">
    <location>
        <begin position="330"/>
        <end position="353"/>
    </location>
</feature>
<protein>
    <recommendedName>
        <fullName evidence="2">histidine kinase</fullName>
        <ecNumber evidence="2">2.7.13.3</ecNumber>
    </recommendedName>
</protein>
<dbReference type="SMART" id="SM00387">
    <property type="entry name" value="HATPase_c"/>
    <property type="match status" value="1"/>
</dbReference>
<evidence type="ECO:0000256" key="7">
    <source>
        <dbReference type="SAM" id="SignalP"/>
    </source>
</evidence>
<dbReference type="InterPro" id="IPR004358">
    <property type="entry name" value="Sig_transdc_His_kin-like_C"/>
</dbReference>
<dbReference type="RefSeq" id="WP_285233475.1">
    <property type="nucleotide sequence ID" value="NZ_CP116346.1"/>
</dbReference>
<dbReference type="SUPFAM" id="SSF55874">
    <property type="entry name" value="ATPase domain of HSP90 chaperone/DNA topoisomerase II/histidine kinase"/>
    <property type="match status" value="1"/>
</dbReference>
<evidence type="ECO:0000256" key="1">
    <source>
        <dbReference type="ARBA" id="ARBA00000085"/>
    </source>
</evidence>
<feature type="transmembrane region" description="Helical" evidence="6">
    <location>
        <begin position="391"/>
        <end position="408"/>
    </location>
</feature>
<keyword evidence="3" id="KW-0808">Transferase</keyword>
<evidence type="ECO:0000256" key="5">
    <source>
        <dbReference type="ARBA" id="ARBA00023012"/>
    </source>
</evidence>
<evidence type="ECO:0000313" key="10">
    <source>
        <dbReference type="Proteomes" id="UP001177769"/>
    </source>
</evidence>
<organism evidence="9 10">
    <name type="scientific">Paucibacter sediminis</name>
    <dbReference type="NCBI Taxonomy" id="3019553"/>
    <lineage>
        <taxon>Bacteria</taxon>
        <taxon>Pseudomonadati</taxon>
        <taxon>Pseudomonadota</taxon>
        <taxon>Betaproteobacteria</taxon>
        <taxon>Burkholderiales</taxon>
        <taxon>Sphaerotilaceae</taxon>
        <taxon>Roseateles</taxon>
    </lineage>
</organism>
<proteinExistence type="predicted"/>
<reference evidence="9" key="1">
    <citation type="submission" date="2023-01" db="EMBL/GenBank/DDBJ databases">
        <title>Whole genome sequence of Paucibacter sp. S2-9 isolated from pond sediment.</title>
        <authorList>
            <person name="Jung J.Y."/>
        </authorList>
    </citation>
    <scope>NUCLEOTIDE SEQUENCE</scope>
    <source>
        <strain evidence="9">S2-9</strain>
    </source>
</reference>
<evidence type="ECO:0000256" key="3">
    <source>
        <dbReference type="ARBA" id="ARBA00022679"/>
    </source>
</evidence>
<sequence>MRSFLACIGLLAFCLLGLAAPAQAQQAAQAGQAELAVSDWSRQDLKAWWAGLRAIDGAQGDLPAHLQPPSDPKAWKPVRLPDVQETPRAGTEEQPAYQMRWYRLRYEPEHERWPTSLALYMPRLVTLAAAVLVRTDQGWRPVFDNQNGAREQWVRPLWVVLPAALSDLHKGKAIELVVAAPVYTGSLFAVSSVRLGPRDELEPAYNWRWGLQIGVPLATGMTLVVLGAFALSLWLKRRDEPAYLLFALACLAWLFRNLHYSLDMPSTKLALDWFWWATHASMAWVMLLIFMFALRFAHRRFARFELGLGAFVLASSLLSVPVMGRLYDSVVVLHLANAVVGVLGTAFVVRVAWREGSAELRWISLSLMAGLVLGLHDLGMLAGWWGAEHIYLMPFSTLIVLASFLYAVQCRYVGALRQNEFANEQLAQRLVAQGTALQSQHDRLRESERQQALLVERQRLMQDMHDGLGSSLLSAMVAVGQGTMEQDQVVEVLRECVDDLRLVIDSLEPVGHDLVSLLATMRYRLGKRLQAGGLKLEWDVHDLPQLDWLEPPDALHVLRLMQEALNNALKHARATRVRIVTRDLGSKIEIRVEDDGEGFDIETVQRGRGLRGLQKRAKHLGGSLRVESSPGHGTVMTLRLPVNRDSREPLDDPPSA</sequence>
<dbReference type="PROSITE" id="PS50109">
    <property type="entry name" value="HIS_KIN"/>
    <property type="match status" value="1"/>
</dbReference>
<keyword evidence="6" id="KW-0812">Transmembrane</keyword>
<feature type="domain" description="Histidine kinase" evidence="8">
    <location>
        <begin position="459"/>
        <end position="644"/>
    </location>
</feature>
<evidence type="ECO:0000256" key="4">
    <source>
        <dbReference type="ARBA" id="ARBA00022777"/>
    </source>
</evidence>
<feature type="signal peptide" evidence="7">
    <location>
        <begin position="1"/>
        <end position="24"/>
    </location>
</feature>
<keyword evidence="7" id="KW-0732">Signal</keyword>
<dbReference type="EMBL" id="CP116346">
    <property type="protein sequence ID" value="WIT12377.1"/>
    <property type="molecule type" value="Genomic_DNA"/>
</dbReference>
<dbReference type="EC" id="2.7.13.3" evidence="2"/>
<dbReference type="PRINTS" id="PR00344">
    <property type="entry name" value="BCTRLSENSOR"/>
</dbReference>
<feature type="transmembrane region" description="Helical" evidence="6">
    <location>
        <begin position="242"/>
        <end position="261"/>
    </location>
</feature>
<dbReference type="GO" id="GO:0000160">
    <property type="term" value="P:phosphorelay signal transduction system"/>
    <property type="evidence" value="ECO:0007669"/>
    <property type="project" value="UniProtKB-KW"/>
</dbReference>
<dbReference type="Gene3D" id="3.30.565.10">
    <property type="entry name" value="Histidine kinase-like ATPase, C-terminal domain"/>
    <property type="match status" value="1"/>
</dbReference>
<dbReference type="CDD" id="cd16917">
    <property type="entry name" value="HATPase_UhpB-NarQ-NarX-like"/>
    <property type="match status" value="1"/>
</dbReference>
<dbReference type="PANTHER" id="PTHR24421:SF58">
    <property type="entry name" value="SIGNAL TRANSDUCTION HISTIDINE-PROTEIN KINASE_PHOSPHATASE UHPB"/>
    <property type="match status" value="1"/>
</dbReference>
<keyword evidence="6" id="KW-1133">Transmembrane helix</keyword>
<dbReference type="InterPro" id="IPR003594">
    <property type="entry name" value="HATPase_dom"/>
</dbReference>
<feature type="transmembrane region" description="Helical" evidence="6">
    <location>
        <begin position="213"/>
        <end position="235"/>
    </location>
</feature>
<keyword evidence="10" id="KW-1185">Reference proteome</keyword>
<accession>A0AA95NG92</accession>
<feature type="transmembrane region" description="Helical" evidence="6">
    <location>
        <begin position="273"/>
        <end position="294"/>
    </location>
</feature>